<gene>
    <name evidence="1" type="ORF">OOW_P131scaffold01194g13</name>
</gene>
<evidence type="ECO:0000313" key="1">
    <source>
        <dbReference type="EMBL" id="ELQ61275.1"/>
    </source>
</evidence>
<sequence length="29" mass="3232">MSKEPGLSARELHGTDADCHVIFCNWASR</sequence>
<organism>
    <name type="scientific">Pyricularia oryzae (strain P131)</name>
    <name type="common">Rice blast fungus</name>
    <name type="synonym">Magnaporthe oryzae</name>
    <dbReference type="NCBI Taxonomy" id="1143193"/>
    <lineage>
        <taxon>Eukaryota</taxon>
        <taxon>Fungi</taxon>
        <taxon>Dikarya</taxon>
        <taxon>Ascomycota</taxon>
        <taxon>Pezizomycotina</taxon>
        <taxon>Sordariomycetes</taxon>
        <taxon>Sordariomycetidae</taxon>
        <taxon>Magnaporthales</taxon>
        <taxon>Pyriculariaceae</taxon>
        <taxon>Pyricularia</taxon>
    </lineage>
</organism>
<protein>
    <submittedName>
        <fullName evidence="1">Uncharacterized protein</fullName>
    </submittedName>
</protein>
<accession>L7J159</accession>
<name>L7J159_PYRO1</name>
<dbReference type="AlphaFoldDB" id="L7J159"/>
<proteinExistence type="predicted"/>
<dbReference type="EMBL" id="JH795780">
    <property type="protein sequence ID" value="ELQ61275.1"/>
    <property type="molecule type" value="Genomic_DNA"/>
</dbReference>
<reference evidence="1" key="1">
    <citation type="journal article" date="2012" name="PLoS Genet.">
        <title>Comparative analysis of the genomes of two field isolates of the rice blast fungus Magnaporthe oryzae.</title>
        <authorList>
            <person name="Xue M."/>
            <person name="Yang J."/>
            <person name="Li Z."/>
            <person name="Hu S."/>
            <person name="Yao N."/>
            <person name="Dean R.A."/>
            <person name="Zhao W."/>
            <person name="Shen M."/>
            <person name="Zhang H."/>
            <person name="Li C."/>
            <person name="Liu L."/>
            <person name="Cao L."/>
            <person name="Xu X."/>
            <person name="Xing Y."/>
            <person name="Hsiang T."/>
            <person name="Zhang Z."/>
            <person name="Xu J.R."/>
            <person name="Peng Y.L."/>
        </authorList>
    </citation>
    <scope>NUCLEOTIDE SEQUENCE [LARGE SCALE GENOMIC DNA]</scope>
    <source>
        <strain evidence="1">P131</strain>
    </source>
</reference>